<dbReference type="Proteomes" id="UP000681162">
    <property type="component" value="Unassembled WGS sequence"/>
</dbReference>
<dbReference type="EMBL" id="BORR01000005">
    <property type="protein sequence ID" value="GIO36930.1"/>
    <property type="molecule type" value="Genomic_DNA"/>
</dbReference>
<dbReference type="AlphaFoldDB" id="A0A919XU32"/>
<gene>
    <name evidence="1" type="ORF">J41TS12_17910</name>
</gene>
<accession>A0A919XU32</accession>
<sequence length="57" mass="6539">MDKRKVIDAYRRGLLTLQECSQVLGIEKAQLSGILEQSYSDKRRELLDEQQHASGHP</sequence>
<comment type="caution">
    <text evidence="1">The sequence shown here is derived from an EMBL/GenBank/DDBJ whole genome shotgun (WGS) entry which is preliminary data.</text>
</comment>
<organism evidence="1 2">
    <name type="scientific">Paenibacillus antibioticophila</name>
    <dbReference type="NCBI Taxonomy" id="1274374"/>
    <lineage>
        <taxon>Bacteria</taxon>
        <taxon>Bacillati</taxon>
        <taxon>Bacillota</taxon>
        <taxon>Bacilli</taxon>
        <taxon>Bacillales</taxon>
        <taxon>Paenibacillaceae</taxon>
        <taxon>Paenibacillus</taxon>
    </lineage>
</organism>
<evidence type="ECO:0000313" key="1">
    <source>
        <dbReference type="EMBL" id="GIO36930.1"/>
    </source>
</evidence>
<reference evidence="1 2" key="1">
    <citation type="submission" date="2021-03" db="EMBL/GenBank/DDBJ databases">
        <title>Antimicrobial resistance genes in bacteria isolated from Japanese honey, and their potential for conferring macrolide and lincosamide resistance in the American foulbrood pathogen Paenibacillus larvae.</title>
        <authorList>
            <person name="Okamoto M."/>
            <person name="Kumagai M."/>
            <person name="Kanamori H."/>
            <person name="Takamatsu D."/>
        </authorList>
    </citation>
    <scope>NUCLEOTIDE SEQUENCE [LARGE SCALE GENOMIC DNA]</scope>
    <source>
        <strain evidence="1 2">J41TS12</strain>
    </source>
</reference>
<evidence type="ECO:0000313" key="2">
    <source>
        <dbReference type="Proteomes" id="UP000681162"/>
    </source>
</evidence>
<protein>
    <submittedName>
        <fullName evidence="1">Uncharacterized protein</fullName>
    </submittedName>
</protein>
<keyword evidence="2" id="KW-1185">Reference proteome</keyword>
<proteinExistence type="predicted"/>
<dbReference type="RefSeq" id="WP_212939240.1">
    <property type="nucleotide sequence ID" value="NZ_BORR01000005.1"/>
</dbReference>
<name>A0A919XU32_9BACL</name>